<protein>
    <recommendedName>
        <fullName evidence="4">DoxX-like family protein</fullName>
    </recommendedName>
</protein>
<accession>A0ABW3SZF3</accession>
<evidence type="ECO:0000256" key="1">
    <source>
        <dbReference type="SAM" id="Phobius"/>
    </source>
</evidence>
<evidence type="ECO:0000313" key="3">
    <source>
        <dbReference type="Proteomes" id="UP001597216"/>
    </source>
</evidence>
<sequence>MERTSRIVCAGLALILGINAVVQMAQPFWWYNAVPGVPATGPYNPHFVKDIGAAYLAAVLGLAWFAARPRQGWPALVAGGLFLGLHAGVHVFDASCSADPVRDLVRDFPGVFLPAIAAILVAVVFRPKEA</sequence>
<dbReference type="RefSeq" id="WP_377353068.1">
    <property type="nucleotide sequence ID" value="NZ_JBHTLQ010000011.1"/>
</dbReference>
<comment type="caution">
    <text evidence="2">The sequence shown here is derived from an EMBL/GenBank/DDBJ whole genome shotgun (WGS) entry which is preliminary data.</text>
</comment>
<keyword evidence="3" id="KW-1185">Reference proteome</keyword>
<feature type="transmembrane region" description="Helical" evidence="1">
    <location>
        <begin position="104"/>
        <end position="125"/>
    </location>
</feature>
<reference evidence="3" key="1">
    <citation type="journal article" date="2019" name="Int. J. Syst. Evol. Microbiol.">
        <title>The Global Catalogue of Microorganisms (GCM) 10K type strain sequencing project: providing services to taxonomists for standard genome sequencing and annotation.</title>
        <authorList>
            <consortium name="The Broad Institute Genomics Platform"/>
            <consortium name="The Broad Institute Genome Sequencing Center for Infectious Disease"/>
            <person name="Wu L."/>
            <person name="Ma J."/>
        </authorList>
    </citation>
    <scope>NUCLEOTIDE SEQUENCE [LARGE SCALE GENOMIC DNA]</scope>
    <source>
        <strain evidence="3">CCUG 55074</strain>
    </source>
</reference>
<keyword evidence="1" id="KW-0812">Transmembrane</keyword>
<dbReference type="EMBL" id="JBHTLQ010000011">
    <property type="protein sequence ID" value="MFD1190279.1"/>
    <property type="molecule type" value="Genomic_DNA"/>
</dbReference>
<proteinExistence type="predicted"/>
<name>A0ABW3SZF3_9CAUL</name>
<evidence type="ECO:0008006" key="4">
    <source>
        <dbReference type="Google" id="ProtNLM"/>
    </source>
</evidence>
<feature type="transmembrane region" description="Helical" evidence="1">
    <location>
        <begin position="73"/>
        <end position="92"/>
    </location>
</feature>
<organism evidence="2 3">
    <name type="scientific">Phenylobacterium conjunctum</name>
    <dbReference type="NCBI Taxonomy" id="1298959"/>
    <lineage>
        <taxon>Bacteria</taxon>
        <taxon>Pseudomonadati</taxon>
        <taxon>Pseudomonadota</taxon>
        <taxon>Alphaproteobacteria</taxon>
        <taxon>Caulobacterales</taxon>
        <taxon>Caulobacteraceae</taxon>
        <taxon>Phenylobacterium</taxon>
    </lineage>
</organism>
<feature type="transmembrane region" description="Helical" evidence="1">
    <location>
        <begin position="47"/>
        <end position="66"/>
    </location>
</feature>
<dbReference type="Proteomes" id="UP001597216">
    <property type="component" value="Unassembled WGS sequence"/>
</dbReference>
<evidence type="ECO:0000313" key="2">
    <source>
        <dbReference type="EMBL" id="MFD1190279.1"/>
    </source>
</evidence>
<keyword evidence="1" id="KW-0472">Membrane</keyword>
<keyword evidence="1" id="KW-1133">Transmembrane helix</keyword>
<gene>
    <name evidence="2" type="ORF">ACFQ27_06775</name>
</gene>